<dbReference type="InterPro" id="IPR023187">
    <property type="entry name" value="Tscrpt_reg_MarR-type_CS"/>
</dbReference>
<dbReference type="SUPFAM" id="SSF46785">
    <property type="entry name" value="Winged helix' DNA-binding domain"/>
    <property type="match status" value="1"/>
</dbReference>
<dbReference type="Gene3D" id="1.10.10.10">
    <property type="entry name" value="Winged helix-like DNA-binding domain superfamily/Winged helix DNA-binding domain"/>
    <property type="match status" value="1"/>
</dbReference>
<dbReference type="GO" id="GO:0003677">
    <property type="term" value="F:DNA binding"/>
    <property type="evidence" value="ECO:0007669"/>
    <property type="project" value="UniProtKB-KW"/>
</dbReference>
<keyword evidence="1" id="KW-0805">Transcription regulation</keyword>
<proteinExistence type="predicted"/>
<comment type="caution">
    <text evidence="5">The sequence shown here is derived from an EMBL/GenBank/DDBJ whole genome shotgun (WGS) entry which is preliminary data.</text>
</comment>
<dbReference type="Pfam" id="PF01047">
    <property type="entry name" value="MarR"/>
    <property type="match status" value="1"/>
</dbReference>
<accession>A0A5D4GSH2</accession>
<dbReference type="PRINTS" id="PR00598">
    <property type="entry name" value="HTHMARR"/>
</dbReference>
<dbReference type="AlphaFoldDB" id="A0A5D4GSH2"/>
<keyword evidence="3" id="KW-0804">Transcription</keyword>
<protein>
    <submittedName>
        <fullName evidence="5">MarR family transcriptional regulator</fullName>
    </submittedName>
</protein>
<dbReference type="RefSeq" id="WP_148915291.1">
    <property type="nucleotide sequence ID" value="NZ_VSZS01000064.1"/>
</dbReference>
<dbReference type="InterPro" id="IPR036390">
    <property type="entry name" value="WH_DNA-bd_sf"/>
</dbReference>
<keyword evidence="6" id="KW-1185">Reference proteome</keyword>
<evidence type="ECO:0000313" key="6">
    <source>
        <dbReference type="Proteomes" id="UP000323258"/>
    </source>
</evidence>
<evidence type="ECO:0000259" key="4">
    <source>
        <dbReference type="PROSITE" id="PS50995"/>
    </source>
</evidence>
<dbReference type="PROSITE" id="PS50995">
    <property type="entry name" value="HTH_MARR_2"/>
    <property type="match status" value="1"/>
</dbReference>
<dbReference type="PANTHER" id="PTHR42756:SF1">
    <property type="entry name" value="TRANSCRIPTIONAL REPRESSOR OF EMRAB OPERON"/>
    <property type="match status" value="1"/>
</dbReference>
<dbReference type="InterPro" id="IPR036388">
    <property type="entry name" value="WH-like_DNA-bd_sf"/>
</dbReference>
<name>A0A5D4GSH2_9HYPH</name>
<reference evidence="5 6" key="2">
    <citation type="submission" date="2019-09" db="EMBL/GenBank/DDBJ databases">
        <title>Mesorhizobium sp. MaA-C15 isolated from Microcystis aeruginosa.</title>
        <authorList>
            <person name="Jeong S.E."/>
            <person name="Jin H.M."/>
            <person name="Jeon C.O."/>
        </authorList>
    </citation>
    <scope>NUCLEOTIDE SEQUENCE [LARGE SCALE GENOMIC DNA]</scope>
    <source>
        <strain evidence="5 6">MaA-C15</strain>
    </source>
</reference>
<evidence type="ECO:0000256" key="1">
    <source>
        <dbReference type="ARBA" id="ARBA00023015"/>
    </source>
</evidence>
<evidence type="ECO:0000313" key="5">
    <source>
        <dbReference type="EMBL" id="TYR31318.1"/>
    </source>
</evidence>
<dbReference type="OrthoDB" id="582199at2"/>
<gene>
    <name evidence="5" type="ORF">FY036_13595</name>
</gene>
<dbReference type="Proteomes" id="UP000323258">
    <property type="component" value="Unassembled WGS sequence"/>
</dbReference>
<feature type="domain" description="HTH marR-type" evidence="4">
    <location>
        <begin position="7"/>
        <end position="141"/>
    </location>
</feature>
<organism evidence="5 6">
    <name type="scientific">Neoaquamicrobium microcysteis</name>
    <dbReference type="NCBI Taxonomy" id="2682781"/>
    <lineage>
        <taxon>Bacteria</taxon>
        <taxon>Pseudomonadati</taxon>
        <taxon>Pseudomonadota</taxon>
        <taxon>Alphaproteobacteria</taxon>
        <taxon>Hyphomicrobiales</taxon>
        <taxon>Phyllobacteriaceae</taxon>
        <taxon>Neoaquamicrobium</taxon>
    </lineage>
</organism>
<keyword evidence="2" id="KW-0238">DNA-binding</keyword>
<dbReference type="SMART" id="SM00347">
    <property type="entry name" value="HTH_MARR"/>
    <property type="match status" value="1"/>
</dbReference>
<reference evidence="5 6" key="1">
    <citation type="submission" date="2019-08" db="EMBL/GenBank/DDBJ databases">
        <authorList>
            <person name="Seo Y.L."/>
        </authorList>
    </citation>
    <scope>NUCLEOTIDE SEQUENCE [LARGE SCALE GENOMIC DNA]</scope>
    <source>
        <strain evidence="5 6">MaA-C15</strain>
    </source>
</reference>
<evidence type="ECO:0000256" key="2">
    <source>
        <dbReference type="ARBA" id="ARBA00023125"/>
    </source>
</evidence>
<sequence length="156" mass="17131">MPARFDPDAIGFLITDVARLLRAEFDRRTSNAGLGLTPGEARTLVNAARAVSVRQAVLAERMGVEAMTLSAYLDRLEARGLIRRTIDPTDRRAKLVEVTEDAQPVLEAVSRIGTELRTDISASLPPERIEEIREGLKQMRVTLVSMRPECKGGSSS</sequence>
<dbReference type="PROSITE" id="PS01117">
    <property type="entry name" value="HTH_MARR_1"/>
    <property type="match status" value="1"/>
</dbReference>
<evidence type="ECO:0000256" key="3">
    <source>
        <dbReference type="ARBA" id="ARBA00023163"/>
    </source>
</evidence>
<dbReference type="GO" id="GO:0003700">
    <property type="term" value="F:DNA-binding transcription factor activity"/>
    <property type="evidence" value="ECO:0007669"/>
    <property type="project" value="InterPro"/>
</dbReference>
<dbReference type="InterPro" id="IPR000835">
    <property type="entry name" value="HTH_MarR-typ"/>
</dbReference>
<dbReference type="EMBL" id="VSZS01000064">
    <property type="protein sequence ID" value="TYR31318.1"/>
    <property type="molecule type" value="Genomic_DNA"/>
</dbReference>
<dbReference type="PANTHER" id="PTHR42756">
    <property type="entry name" value="TRANSCRIPTIONAL REGULATOR, MARR"/>
    <property type="match status" value="1"/>
</dbReference>